<evidence type="ECO:0000313" key="1">
    <source>
        <dbReference type="Proteomes" id="UP000036681"/>
    </source>
</evidence>
<keyword evidence="1" id="KW-1185">Reference proteome</keyword>
<sequence>MKEWTNNCGKLLILFRNTVRNCFFRSSLQSNRLNYIVKSGVLKLRSLGYIRLKFDLILSSYKLTHNFFNISLSEISQFADFHS</sequence>
<proteinExistence type="predicted"/>
<evidence type="ECO:0000313" key="2">
    <source>
        <dbReference type="WBParaSite" id="ALUE_0001722501-mRNA-1"/>
    </source>
</evidence>
<organism evidence="1 2">
    <name type="scientific">Ascaris lumbricoides</name>
    <name type="common">Giant roundworm</name>
    <dbReference type="NCBI Taxonomy" id="6252"/>
    <lineage>
        <taxon>Eukaryota</taxon>
        <taxon>Metazoa</taxon>
        <taxon>Ecdysozoa</taxon>
        <taxon>Nematoda</taxon>
        <taxon>Chromadorea</taxon>
        <taxon>Rhabditida</taxon>
        <taxon>Spirurina</taxon>
        <taxon>Ascaridomorpha</taxon>
        <taxon>Ascaridoidea</taxon>
        <taxon>Ascarididae</taxon>
        <taxon>Ascaris</taxon>
    </lineage>
</organism>
<dbReference type="AlphaFoldDB" id="A0A0M3IG33"/>
<accession>A0A0M3IG33</accession>
<reference evidence="2" key="1">
    <citation type="submission" date="2017-02" db="UniProtKB">
        <authorList>
            <consortium name="WormBaseParasite"/>
        </authorList>
    </citation>
    <scope>IDENTIFICATION</scope>
</reference>
<protein>
    <submittedName>
        <fullName evidence="2">Uncharacterized protein</fullName>
    </submittedName>
</protein>
<dbReference type="WBParaSite" id="ALUE_0001722501-mRNA-1">
    <property type="protein sequence ID" value="ALUE_0001722501-mRNA-1"/>
    <property type="gene ID" value="ALUE_0001722501"/>
</dbReference>
<dbReference type="Proteomes" id="UP000036681">
    <property type="component" value="Unplaced"/>
</dbReference>
<name>A0A0M3IG33_ASCLU</name>